<dbReference type="Gene3D" id="3.40.50.12780">
    <property type="entry name" value="N-terminal domain of ligase-like"/>
    <property type="match status" value="1"/>
</dbReference>
<accession>A0A6G1I4T7</accession>
<protein>
    <recommendedName>
        <fullName evidence="3">AMP-dependent synthetase/ligase domain-containing protein</fullName>
    </recommendedName>
</protein>
<dbReference type="SUPFAM" id="SSF56801">
    <property type="entry name" value="Acetyl-CoA synthetase-like"/>
    <property type="match status" value="1"/>
</dbReference>
<dbReference type="GO" id="GO:0004467">
    <property type="term" value="F:long-chain fatty acid-CoA ligase activity"/>
    <property type="evidence" value="ECO:0007669"/>
    <property type="project" value="TreeGrafter"/>
</dbReference>
<dbReference type="GO" id="GO:0005783">
    <property type="term" value="C:endoplasmic reticulum"/>
    <property type="evidence" value="ECO:0007669"/>
    <property type="project" value="TreeGrafter"/>
</dbReference>
<feature type="region of interest" description="Disordered" evidence="1">
    <location>
        <begin position="79"/>
        <end position="98"/>
    </location>
</feature>
<feature type="transmembrane region" description="Helical" evidence="2">
    <location>
        <begin position="20"/>
        <end position="41"/>
    </location>
</feature>
<keyword evidence="2" id="KW-0812">Transmembrane</keyword>
<evidence type="ECO:0000259" key="3">
    <source>
        <dbReference type="Pfam" id="PF00501"/>
    </source>
</evidence>
<keyword evidence="5" id="KW-1185">Reference proteome</keyword>
<dbReference type="OrthoDB" id="4138492at2759"/>
<keyword evidence="2" id="KW-1133">Transmembrane helix</keyword>
<organism evidence="4 5">
    <name type="scientific">Trichodelitschia bisporula</name>
    <dbReference type="NCBI Taxonomy" id="703511"/>
    <lineage>
        <taxon>Eukaryota</taxon>
        <taxon>Fungi</taxon>
        <taxon>Dikarya</taxon>
        <taxon>Ascomycota</taxon>
        <taxon>Pezizomycotina</taxon>
        <taxon>Dothideomycetes</taxon>
        <taxon>Dothideomycetes incertae sedis</taxon>
        <taxon>Phaeotrichales</taxon>
        <taxon>Phaeotrichaceae</taxon>
        <taxon>Trichodelitschia</taxon>
    </lineage>
</organism>
<reference evidence="4" key="1">
    <citation type="journal article" date="2020" name="Stud. Mycol.">
        <title>101 Dothideomycetes genomes: a test case for predicting lifestyles and emergence of pathogens.</title>
        <authorList>
            <person name="Haridas S."/>
            <person name="Albert R."/>
            <person name="Binder M."/>
            <person name="Bloem J."/>
            <person name="Labutti K."/>
            <person name="Salamov A."/>
            <person name="Andreopoulos B."/>
            <person name="Baker S."/>
            <person name="Barry K."/>
            <person name="Bills G."/>
            <person name="Bluhm B."/>
            <person name="Cannon C."/>
            <person name="Castanera R."/>
            <person name="Culley D."/>
            <person name="Daum C."/>
            <person name="Ezra D."/>
            <person name="Gonzalez J."/>
            <person name="Henrissat B."/>
            <person name="Kuo A."/>
            <person name="Liang C."/>
            <person name="Lipzen A."/>
            <person name="Lutzoni F."/>
            <person name="Magnuson J."/>
            <person name="Mondo S."/>
            <person name="Nolan M."/>
            <person name="Ohm R."/>
            <person name="Pangilinan J."/>
            <person name="Park H.-J."/>
            <person name="Ramirez L."/>
            <person name="Alfaro M."/>
            <person name="Sun H."/>
            <person name="Tritt A."/>
            <person name="Yoshinaga Y."/>
            <person name="Zwiers L.-H."/>
            <person name="Turgeon B."/>
            <person name="Goodwin S."/>
            <person name="Spatafora J."/>
            <person name="Crous P."/>
            <person name="Grigoriev I."/>
        </authorList>
    </citation>
    <scope>NUCLEOTIDE SEQUENCE</scope>
    <source>
        <strain evidence="4">CBS 262.69</strain>
    </source>
</reference>
<name>A0A6G1I4T7_9PEZI</name>
<evidence type="ECO:0000256" key="1">
    <source>
        <dbReference type="SAM" id="MobiDB-lite"/>
    </source>
</evidence>
<feature type="domain" description="AMP-dependent synthetase/ligase" evidence="3">
    <location>
        <begin position="306"/>
        <end position="544"/>
    </location>
</feature>
<dbReference type="PANTHER" id="PTHR43272:SF11">
    <property type="entry name" value="AMP-DEPENDENT SYNTHETASE_LIGASE DOMAIN-CONTAINING PROTEIN"/>
    <property type="match status" value="1"/>
</dbReference>
<feature type="domain" description="AMP-dependent synthetase/ligase" evidence="3">
    <location>
        <begin position="141"/>
        <end position="242"/>
    </location>
</feature>
<dbReference type="GO" id="GO:0016020">
    <property type="term" value="C:membrane"/>
    <property type="evidence" value="ECO:0007669"/>
    <property type="project" value="TreeGrafter"/>
</dbReference>
<dbReference type="Proteomes" id="UP000799640">
    <property type="component" value="Unassembled WGS sequence"/>
</dbReference>
<keyword evidence="2" id="KW-0472">Membrane</keyword>
<proteinExistence type="predicted"/>
<dbReference type="InterPro" id="IPR000873">
    <property type="entry name" value="AMP-dep_synth/lig_dom"/>
</dbReference>
<dbReference type="AlphaFoldDB" id="A0A6G1I4T7"/>
<evidence type="ECO:0000313" key="5">
    <source>
        <dbReference type="Proteomes" id="UP000799640"/>
    </source>
</evidence>
<dbReference type="EMBL" id="ML996690">
    <property type="protein sequence ID" value="KAF2402995.1"/>
    <property type="molecule type" value="Genomic_DNA"/>
</dbReference>
<dbReference type="PANTHER" id="PTHR43272">
    <property type="entry name" value="LONG-CHAIN-FATTY-ACID--COA LIGASE"/>
    <property type="match status" value="1"/>
</dbReference>
<evidence type="ECO:0000313" key="4">
    <source>
        <dbReference type="EMBL" id="KAF2402995.1"/>
    </source>
</evidence>
<evidence type="ECO:0000256" key="2">
    <source>
        <dbReference type="SAM" id="Phobius"/>
    </source>
</evidence>
<dbReference type="InterPro" id="IPR042099">
    <property type="entry name" value="ANL_N_sf"/>
</dbReference>
<gene>
    <name evidence="4" type="ORF">EJ06DRAFT_489704</name>
</gene>
<dbReference type="Pfam" id="PF00501">
    <property type="entry name" value="AMP-binding"/>
    <property type="match status" value="2"/>
</dbReference>
<sequence>MFSISGFVDQQLGQLLETWNIYSTVLAGLIAVILIVTGAMAQEPDTHPMILLRQSHASQVRNEGESAVYRSADSPHGYPLRSGLNVRQPGAPAYSGGRNGDLRDIWRRVSGEIPLEAPRDREVSSAGGEQPKITTFHGRESTEDHNIGEVTKDIHIVGTVLRKNGSKRVAIFLPNSIEFLEALFACSFYGLTPILIPRAASTVEVANLLLRTKADTLIAEAGLSLDELMHVSTLRQVIWVVERTSRHVDWTDVPADIGGKIDVSMWHQLIQDHQDIKSADAPDLKASELGNIITVWGDETPKREIVEFTHQNFVSAIAGLLATLPGKQRLNPTDLFLAADSWSTPYALVLTFAALWSHASLAITSQAIAGVDLTVATMGASPTVIVADASSAQALHDRTAKLATGLPQQLALWSVRRGLDDGYMPSGSLLDSVIPPVRARVGVEPSQLRLLFVTEGPGGPRLSADALADLRAFTHARVVRALTVPTVAGAVAQTGVFDYRRGAEHYGPPVGSVEVKLVDKAGHRTTDEKAEGELVVVGPAVAGGESRTGVLVKVTRDFTLAVV</sequence>